<dbReference type="EMBL" id="LWCA01000143">
    <property type="protein sequence ID" value="OAF70489.1"/>
    <property type="molecule type" value="Genomic_DNA"/>
</dbReference>
<proteinExistence type="predicted"/>
<dbReference type="Proteomes" id="UP000078046">
    <property type="component" value="Unassembled WGS sequence"/>
</dbReference>
<accession>A0A177B853</accession>
<organism evidence="1 2">
    <name type="scientific">Intoshia linei</name>
    <dbReference type="NCBI Taxonomy" id="1819745"/>
    <lineage>
        <taxon>Eukaryota</taxon>
        <taxon>Metazoa</taxon>
        <taxon>Spiralia</taxon>
        <taxon>Lophotrochozoa</taxon>
        <taxon>Mesozoa</taxon>
        <taxon>Orthonectida</taxon>
        <taxon>Rhopaluridae</taxon>
        <taxon>Intoshia</taxon>
    </lineage>
</organism>
<evidence type="ECO:0000313" key="2">
    <source>
        <dbReference type="Proteomes" id="UP000078046"/>
    </source>
</evidence>
<reference evidence="1 2" key="1">
    <citation type="submission" date="2016-04" db="EMBL/GenBank/DDBJ databases">
        <title>The genome of Intoshia linei affirms orthonectids as highly simplified spiralians.</title>
        <authorList>
            <person name="Mikhailov K.V."/>
            <person name="Slusarev G.S."/>
            <person name="Nikitin M.A."/>
            <person name="Logacheva M.D."/>
            <person name="Penin A."/>
            <person name="Aleoshin V."/>
            <person name="Panchin Y.V."/>
        </authorList>
    </citation>
    <scope>NUCLEOTIDE SEQUENCE [LARGE SCALE GENOMIC DNA]</scope>
    <source>
        <strain evidence="1">Intl2013</strain>
        <tissue evidence="1">Whole animal</tissue>
    </source>
</reference>
<comment type="caution">
    <text evidence="1">The sequence shown here is derived from an EMBL/GenBank/DDBJ whole genome shotgun (WGS) entry which is preliminary data.</text>
</comment>
<evidence type="ECO:0000313" key="1">
    <source>
        <dbReference type="EMBL" id="OAF70489.1"/>
    </source>
</evidence>
<protein>
    <submittedName>
        <fullName evidence="1">Uncharacterized protein</fullName>
    </submittedName>
</protein>
<gene>
    <name evidence="1" type="ORF">A3Q56_01768</name>
</gene>
<dbReference type="AlphaFoldDB" id="A0A177B853"/>
<sequence>MSNLNIISSEIDEYTTSMCSVRDSINEFEKHEIIKQNLFKSNELMKHIFTAHKIHRSAQLKKILKTCNDYIKDRQCLSYQEISNNVENIAKEFTDCVSAFVLKPSMGIEKMTKNIKVSKDKSKKSEKYKSKESSISNETYNEKPKIDLIELDDEESKEILNIQKSVSIDNEVATNIYNEFIKMDKYLTKLKTIIFYRHNIEQYYVSGLSALDVVEENFSEFTLGC</sequence>
<name>A0A177B853_9BILA</name>
<keyword evidence="2" id="KW-1185">Reference proteome</keyword>